<dbReference type="Pfam" id="PF01826">
    <property type="entry name" value="TIL"/>
    <property type="match status" value="1"/>
</dbReference>
<dbReference type="WBParaSite" id="PSAMB.scaffold2618size22190.g18510.t1">
    <property type="protein sequence ID" value="PSAMB.scaffold2618size22190.g18510.t1"/>
    <property type="gene ID" value="PSAMB.scaffold2618size22190.g18510"/>
</dbReference>
<feature type="signal peptide" evidence="2">
    <location>
        <begin position="1"/>
        <end position="19"/>
    </location>
</feature>
<proteinExistence type="predicted"/>
<dbReference type="AlphaFoldDB" id="A0A914VXX9"/>
<dbReference type="Proteomes" id="UP000887566">
    <property type="component" value="Unplaced"/>
</dbReference>
<evidence type="ECO:0000259" key="3">
    <source>
        <dbReference type="Pfam" id="PF01826"/>
    </source>
</evidence>
<accession>A0A914VXX9</accession>
<evidence type="ECO:0000256" key="1">
    <source>
        <dbReference type="ARBA" id="ARBA00022900"/>
    </source>
</evidence>
<dbReference type="SUPFAM" id="SSF57567">
    <property type="entry name" value="Serine protease inhibitors"/>
    <property type="match status" value="1"/>
</dbReference>
<feature type="domain" description="TIL" evidence="3">
    <location>
        <begin position="47"/>
        <end position="101"/>
    </location>
</feature>
<dbReference type="GO" id="GO:0004867">
    <property type="term" value="F:serine-type endopeptidase inhibitor activity"/>
    <property type="evidence" value="ECO:0007669"/>
    <property type="project" value="UniProtKB-KW"/>
</dbReference>
<dbReference type="CDD" id="cd19941">
    <property type="entry name" value="TIL"/>
    <property type="match status" value="1"/>
</dbReference>
<dbReference type="InterPro" id="IPR002919">
    <property type="entry name" value="TIL_dom"/>
</dbReference>
<protein>
    <submittedName>
        <fullName evidence="5">TIL domain-containing protein</fullName>
    </submittedName>
</protein>
<keyword evidence="2" id="KW-0732">Signal</keyword>
<name>A0A914VXX9_9BILA</name>
<evidence type="ECO:0000313" key="5">
    <source>
        <dbReference type="WBParaSite" id="PSAMB.scaffold2618size22190.g18510.t1"/>
    </source>
</evidence>
<feature type="chain" id="PRO_5037823827" evidence="2">
    <location>
        <begin position="20"/>
        <end position="164"/>
    </location>
</feature>
<reference evidence="5" key="1">
    <citation type="submission" date="2022-11" db="UniProtKB">
        <authorList>
            <consortium name="WormBaseParasite"/>
        </authorList>
    </citation>
    <scope>IDENTIFICATION</scope>
</reference>
<evidence type="ECO:0000313" key="4">
    <source>
        <dbReference type="Proteomes" id="UP000887566"/>
    </source>
</evidence>
<dbReference type="InterPro" id="IPR036084">
    <property type="entry name" value="Ser_inhib-like_sf"/>
</dbReference>
<organism evidence="4 5">
    <name type="scientific">Plectus sambesii</name>
    <dbReference type="NCBI Taxonomy" id="2011161"/>
    <lineage>
        <taxon>Eukaryota</taxon>
        <taxon>Metazoa</taxon>
        <taxon>Ecdysozoa</taxon>
        <taxon>Nematoda</taxon>
        <taxon>Chromadorea</taxon>
        <taxon>Plectida</taxon>
        <taxon>Plectina</taxon>
        <taxon>Plectoidea</taxon>
        <taxon>Plectidae</taxon>
        <taxon>Plectus</taxon>
    </lineage>
</organism>
<keyword evidence="1" id="KW-0722">Serine protease inhibitor</keyword>
<keyword evidence="1" id="KW-0646">Protease inhibitor</keyword>
<keyword evidence="4" id="KW-1185">Reference proteome</keyword>
<evidence type="ECO:0000256" key="2">
    <source>
        <dbReference type="SAM" id="SignalP"/>
    </source>
</evidence>
<dbReference type="Gene3D" id="2.10.25.10">
    <property type="entry name" value="Laminin"/>
    <property type="match status" value="1"/>
</dbReference>
<sequence>MNSACCVAALLLLAVSCSSIPVNPCPLVMCADGPCVDVKCPGNPNECGPNMHWEDCGSACPARCDLDPTTAMCMAVCKTGCFCDAGFVLDKAGVCIRQEDCPNQGGPSCAIIKCAPGTICKYGKCIRKFICPEYMLAEPKEGCHYVYETDESGCPVPKLVCPAV</sequence>